<reference evidence="3 4" key="1">
    <citation type="journal article" date="2015" name="Genome Announc.">
        <title>Expanding the biotechnology potential of lactobacilli through comparative genomics of 213 strains and associated genera.</title>
        <authorList>
            <person name="Sun Z."/>
            <person name="Harris H.M."/>
            <person name="McCann A."/>
            <person name="Guo C."/>
            <person name="Argimon S."/>
            <person name="Zhang W."/>
            <person name="Yang X."/>
            <person name="Jeffery I.B."/>
            <person name="Cooney J.C."/>
            <person name="Kagawa T.F."/>
            <person name="Liu W."/>
            <person name="Song Y."/>
            <person name="Salvetti E."/>
            <person name="Wrobel A."/>
            <person name="Rasinkangas P."/>
            <person name="Parkhill J."/>
            <person name="Rea M.C."/>
            <person name="O'Sullivan O."/>
            <person name="Ritari J."/>
            <person name="Douillard F.P."/>
            <person name="Paul Ross R."/>
            <person name="Yang R."/>
            <person name="Briner A.E."/>
            <person name="Felis G.E."/>
            <person name="de Vos W.M."/>
            <person name="Barrangou R."/>
            <person name="Klaenhammer T.R."/>
            <person name="Caufield P.W."/>
            <person name="Cui Y."/>
            <person name="Zhang H."/>
            <person name="O'Toole P.W."/>
        </authorList>
    </citation>
    <scope>NUCLEOTIDE SEQUENCE [LARGE SCALE GENOMIC DNA]</scope>
    <source>
        <strain evidence="3 4">DSM 20587</strain>
    </source>
</reference>
<dbReference type="Proteomes" id="UP000051164">
    <property type="component" value="Unassembled WGS sequence"/>
</dbReference>
<feature type="compositionally biased region" description="Low complexity" evidence="1">
    <location>
        <begin position="475"/>
        <end position="487"/>
    </location>
</feature>
<organism evidence="3 4">
    <name type="scientific">Lentilactobacillus kefiri DSM 20587 = JCM 5818</name>
    <dbReference type="NCBI Taxonomy" id="1423764"/>
    <lineage>
        <taxon>Bacteria</taxon>
        <taxon>Bacillati</taxon>
        <taxon>Bacillota</taxon>
        <taxon>Bacilli</taxon>
        <taxon>Lactobacillales</taxon>
        <taxon>Lactobacillaceae</taxon>
        <taxon>Lentilactobacillus</taxon>
    </lineage>
</organism>
<proteinExistence type="predicted"/>
<feature type="region of interest" description="Disordered" evidence="1">
    <location>
        <begin position="449"/>
        <end position="487"/>
    </location>
</feature>
<comment type="caution">
    <text evidence="3">The sequence shown here is derived from an EMBL/GenBank/DDBJ whole genome shotgun (WGS) entry which is preliminary data.</text>
</comment>
<dbReference type="InterPro" id="IPR044081">
    <property type="entry name" value="DUF5776"/>
</dbReference>
<sequence length="654" mass="72689">MMMSKSIRKRIKYLLLMMAFGIIGLFTFTGGVHAASILYNGGTRYTTPAKYQNGLEHAVYISVGGENSNFSGSPVGTIISNDAWPLRNNPYFYEHLYLKNSNPSGGADISVAQFLRFPKDLTSGSAPFLPVGDPAQSAVITGANSPSQFNITTPYGNSNIVINGTLKPQQSIDVSVPMEYVKGEDAQFNENYPVRENNWQFDGTTLNFQIGMPIDVTTYPDFMKGQYLVTYKDKDGYYQQATDVQSLMPEFNFSNDIETDNFYRGLGTSDGSTLFVNKEYRVVGDKMNANNGQKFWDMLQTKDYAPVWRYNNLLTYETFTARLGGGISDISNPDYFKYARKIMANNGIGGINWQVVKVLVADNATVNQGAKWNPLDHVTLYDPKQEDNSDTSKIPVTKDNVKVTSNNGRINADGTLNTSTPGVYNVTYTYEAVYSDSVKRTISKTIQVTVPGRSNNGGKTVNPTTNPTPTPTPSNPNWNPTTPTNGNGSTGLPNYAAVKGSAVYATKKLYMYKHATFRKSQRIATYPKAARTNRPMFVIIGYDRSNGGALRYKVRDVNHHQKTAGKVGYITANRKYVVNVYYKSIPKNKTITVISKKGVHTYKNKNLTGKTKSYKKGTHLKVKKLVGHNLTSRYQLSNGYYVTANKKLVIQGKY</sequence>
<evidence type="ECO:0000313" key="3">
    <source>
        <dbReference type="EMBL" id="KRM52714.1"/>
    </source>
</evidence>
<feature type="compositionally biased region" description="Low complexity" evidence="1">
    <location>
        <begin position="456"/>
        <end position="465"/>
    </location>
</feature>
<dbReference type="EMBL" id="AYYV01000031">
    <property type="protein sequence ID" value="KRM52714.1"/>
    <property type="molecule type" value="Genomic_DNA"/>
</dbReference>
<protein>
    <recommendedName>
        <fullName evidence="2">DUF5776 domain-containing protein</fullName>
    </recommendedName>
</protein>
<evidence type="ECO:0000313" key="4">
    <source>
        <dbReference type="Proteomes" id="UP000051164"/>
    </source>
</evidence>
<dbReference type="AlphaFoldDB" id="A0A8E1V1A7"/>
<accession>A0A8E1V1A7</accession>
<dbReference type="Gene3D" id="2.60.40.10">
    <property type="entry name" value="Immunoglobulins"/>
    <property type="match status" value="1"/>
</dbReference>
<dbReference type="InterPro" id="IPR013783">
    <property type="entry name" value="Ig-like_fold"/>
</dbReference>
<gene>
    <name evidence="3" type="ORF">FC95_GL001167</name>
</gene>
<dbReference type="Pfam" id="PF19087">
    <property type="entry name" value="DUF5776"/>
    <property type="match status" value="1"/>
</dbReference>
<evidence type="ECO:0000259" key="2">
    <source>
        <dbReference type="Pfam" id="PF19087"/>
    </source>
</evidence>
<name>A0A8E1V1A7_LENKE</name>
<feature type="domain" description="DUF5776" evidence="2">
    <location>
        <begin position="581"/>
        <end position="649"/>
    </location>
</feature>
<evidence type="ECO:0000256" key="1">
    <source>
        <dbReference type="SAM" id="MobiDB-lite"/>
    </source>
</evidence>